<evidence type="ECO:0000256" key="3">
    <source>
        <dbReference type="ARBA" id="ARBA00023163"/>
    </source>
</evidence>
<dbReference type="InterPro" id="IPR000792">
    <property type="entry name" value="Tscrpt_reg_LuxR_C"/>
</dbReference>
<dbReference type="PANTHER" id="PTHR44688">
    <property type="entry name" value="DNA-BINDING TRANSCRIPTIONAL ACTIVATOR DEVR_DOSR"/>
    <property type="match status" value="1"/>
</dbReference>
<dbReference type="PROSITE" id="PS50043">
    <property type="entry name" value="HTH_LUXR_2"/>
    <property type="match status" value="1"/>
</dbReference>
<evidence type="ECO:0000313" key="5">
    <source>
        <dbReference type="EMBL" id="VVE64704.1"/>
    </source>
</evidence>
<dbReference type="SMART" id="SM00421">
    <property type="entry name" value="HTH_LUXR"/>
    <property type="match status" value="1"/>
</dbReference>
<dbReference type="AlphaFoldDB" id="A0A5E4ZTS2"/>
<dbReference type="PRINTS" id="PR00038">
    <property type="entry name" value="HTHLUXR"/>
</dbReference>
<proteinExistence type="predicted"/>
<evidence type="ECO:0000256" key="2">
    <source>
        <dbReference type="ARBA" id="ARBA00023125"/>
    </source>
</evidence>
<dbReference type="GO" id="GO:0006355">
    <property type="term" value="P:regulation of DNA-templated transcription"/>
    <property type="evidence" value="ECO:0007669"/>
    <property type="project" value="InterPro"/>
</dbReference>
<dbReference type="Gene3D" id="3.30.450.80">
    <property type="entry name" value="Transcription factor LuxR-like, autoinducer-binding domain"/>
    <property type="match status" value="1"/>
</dbReference>
<dbReference type="InterPro" id="IPR036693">
    <property type="entry name" value="TF_LuxR_autoind-bd_dom_sf"/>
</dbReference>
<dbReference type="Pfam" id="PF03472">
    <property type="entry name" value="Autoind_bind"/>
    <property type="match status" value="1"/>
</dbReference>
<sequence>MCATRHFTPRSFSDGLGALRTARDVDALRALLPSLCASLGQRFFRYCGRFPLPDGSVATRRLDNLLPDWRQRYEQHYEAIDPALARAARQLTPVEWTAGLYTSPEALCLRDEQRAAGLRFGVTYPVFTPSGALGTLSLSSPRRSPLRRHARRLCDTVATGAHVWRQHAGVVLATHLHEAVWRVVQRDTAARANHRAAPALTPRERECLRWVARGKTSWEIGRILTLSEHGVVFHLRSVMRKFGVSSRHRAAKLASDYGLLDDTATPPLPNITCVSPDRQASCSVST</sequence>
<dbReference type="SUPFAM" id="SSF75516">
    <property type="entry name" value="Pheromone-binding domain of LuxR-like quorum-sensing transcription factors"/>
    <property type="match status" value="1"/>
</dbReference>
<protein>
    <submittedName>
        <fullName evidence="5">Transcriptional activator protein LasR</fullName>
    </submittedName>
</protein>
<dbReference type="Pfam" id="PF00196">
    <property type="entry name" value="GerE"/>
    <property type="match status" value="1"/>
</dbReference>
<dbReference type="EMBL" id="CABPSQ010000002">
    <property type="protein sequence ID" value="VVE64704.1"/>
    <property type="molecule type" value="Genomic_DNA"/>
</dbReference>
<evidence type="ECO:0000256" key="1">
    <source>
        <dbReference type="ARBA" id="ARBA00023015"/>
    </source>
</evidence>
<dbReference type="SUPFAM" id="SSF46894">
    <property type="entry name" value="C-terminal effector domain of the bipartite response regulators"/>
    <property type="match status" value="1"/>
</dbReference>
<gene>
    <name evidence="5" type="primary">lasR_1</name>
    <name evidence="5" type="ORF">PCA31118_01720</name>
</gene>
<name>A0A5E4ZTS2_9BURK</name>
<dbReference type="InterPro" id="IPR005143">
    <property type="entry name" value="TF_LuxR_autoind-bd_dom"/>
</dbReference>
<organism evidence="5 6">
    <name type="scientific">Pandoraea captiosa</name>
    <dbReference type="NCBI Taxonomy" id="2508302"/>
    <lineage>
        <taxon>Bacteria</taxon>
        <taxon>Pseudomonadati</taxon>
        <taxon>Pseudomonadota</taxon>
        <taxon>Betaproteobacteria</taxon>
        <taxon>Burkholderiales</taxon>
        <taxon>Burkholderiaceae</taxon>
        <taxon>Pandoraea</taxon>
    </lineage>
</organism>
<dbReference type="CDD" id="cd06170">
    <property type="entry name" value="LuxR_C_like"/>
    <property type="match status" value="1"/>
</dbReference>
<feature type="domain" description="HTH luxR-type" evidence="4">
    <location>
        <begin position="193"/>
        <end position="258"/>
    </location>
</feature>
<dbReference type="InterPro" id="IPR016032">
    <property type="entry name" value="Sig_transdc_resp-reg_C-effctor"/>
</dbReference>
<keyword evidence="1" id="KW-0805">Transcription regulation</keyword>
<keyword evidence="6" id="KW-1185">Reference proteome</keyword>
<dbReference type="RefSeq" id="WP_174990398.1">
    <property type="nucleotide sequence ID" value="NZ_CABPSQ010000002.1"/>
</dbReference>
<dbReference type="Proteomes" id="UP000414136">
    <property type="component" value="Unassembled WGS sequence"/>
</dbReference>
<evidence type="ECO:0000313" key="6">
    <source>
        <dbReference type="Proteomes" id="UP000414136"/>
    </source>
</evidence>
<dbReference type="PANTHER" id="PTHR44688:SF16">
    <property type="entry name" value="DNA-BINDING TRANSCRIPTIONAL ACTIVATOR DEVR_DOSR"/>
    <property type="match status" value="1"/>
</dbReference>
<dbReference type="GO" id="GO:0003677">
    <property type="term" value="F:DNA binding"/>
    <property type="evidence" value="ECO:0007669"/>
    <property type="project" value="UniProtKB-KW"/>
</dbReference>
<dbReference type="InterPro" id="IPR036388">
    <property type="entry name" value="WH-like_DNA-bd_sf"/>
</dbReference>
<reference evidence="5 6" key="1">
    <citation type="submission" date="2019-08" db="EMBL/GenBank/DDBJ databases">
        <authorList>
            <person name="Peeters C."/>
        </authorList>
    </citation>
    <scope>NUCLEOTIDE SEQUENCE [LARGE SCALE GENOMIC DNA]</scope>
    <source>
        <strain evidence="5 6">LMG 31118</strain>
    </source>
</reference>
<keyword evidence="2" id="KW-0238">DNA-binding</keyword>
<dbReference type="Gene3D" id="1.10.10.10">
    <property type="entry name" value="Winged helix-like DNA-binding domain superfamily/Winged helix DNA-binding domain"/>
    <property type="match status" value="1"/>
</dbReference>
<evidence type="ECO:0000259" key="4">
    <source>
        <dbReference type="PROSITE" id="PS50043"/>
    </source>
</evidence>
<keyword evidence="3" id="KW-0804">Transcription</keyword>
<accession>A0A5E4ZTS2</accession>